<organism evidence="2 3">
    <name type="scientific">Nguyenibacter vanlangensis</name>
    <dbReference type="NCBI Taxonomy" id="1216886"/>
    <lineage>
        <taxon>Bacteria</taxon>
        <taxon>Pseudomonadati</taxon>
        <taxon>Pseudomonadota</taxon>
        <taxon>Alphaproteobacteria</taxon>
        <taxon>Acetobacterales</taxon>
        <taxon>Acetobacteraceae</taxon>
        <taxon>Nguyenibacter</taxon>
    </lineage>
</organism>
<evidence type="ECO:0000313" key="3">
    <source>
        <dbReference type="Proteomes" id="UP000534870"/>
    </source>
</evidence>
<comment type="caution">
    <text evidence="2">The sequence shown here is derived from an EMBL/GenBank/DDBJ whole genome shotgun (WGS) entry which is preliminary data.</text>
</comment>
<gene>
    <name evidence="2" type="ORF">HUK84_00210</name>
</gene>
<feature type="transmembrane region" description="Helical" evidence="1">
    <location>
        <begin position="20"/>
        <end position="39"/>
    </location>
</feature>
<proteinExistence type="predicted"/>
<evidence type="ECO:0000256" key="1">
    <source>
        <dbReference type="SAM" id="Phobius"/>
    </source>
</evidence>
<protein>
    <submittedName>
        <fullName evidence="2">Uncharacterized protein</fullName>
    </submittedName>
</protein>
<dbReference type="EMBL" id="JABXXP010000001">
    <property type="protein sequence ID" value="NVN09594.1"/>
    <property type="molecule type" value="Genomic_DNA"/>
</dbReference>
<accession>A0A7Y7M580</accession>
<dbReference type="Proteomes" id="UP000534870">
    <property type="component" value="Unassembled WGS sequence"/>
</dbReference>
<evidence type="ECO:0000313" key="2">
    <source>
        <dbReference type="EMBL" id="NVN09594.1"/>
    </source>
</evidence>
<keyword evidence="1" id="KW-0472">Membrane</keyword>
<sequence length="55" mass="5714">MPTSGIAAAAFPLNAIREAFRWVFGAMAMIALAAALLAISIRAINLGDPEPTEEA</sequence>
<keyword evidence="1" id="KW-1133">Transmembrane helix</keyword>
<dbReference type="AlphaFoldDB" id="A0A7Y7M580"/>
<keyword evidence="1" id="KW-0812">Transmembrane</keyword>
<name>A0A7Y7M580_9PROT</name>
<reference evidence="2 3" key="1">
    <citation type="submission" date="2020-06" db="EMBL/GenBank/DDBJ databases">
        <title>Description of novel acetic acid bacteria.</title>
        <authorList>
            <person name="Sombolestani A."/>
        </authorList>
    </citation>
    <scope>NUCLEOTIDE SEQUENCE [LARGE SCALE GENOMIC DNA]</scope>
    <source>
        <strain evidence="2 3">LMG 31431</strain>
    </source>
</reference>